<keyword evidence="2" id="KW-0255">Endonuclease</keyword>
<evidence type="ECO:0000313" key="2">
    <source>
        <dbReference type="EMBL" id="KAK9745039.1"/>
    </source>
</evidence>
<name>A0AAW1MF86_POPJA</name>
<keyword evidence="2" id="KW-0378">Hydrolase</keyword>
<dbReference type="SUPFAM" id="SSF56219">
    <property type="entry name" value="DNase I-like"/>
    <property type="match status" value="1"/>
</dbReference>
<comment type="caution">
    <text evidence="2">The sequence shown here is derived from an EMBL/GenBank/DDBJ whole genome shotgun (WGS) entry which is preliminary data.</text>
</comment>
<dbReference type="PANTHER" id="PTHR33273">
    <property type="entry name" value="DOMAIN-CONTAINING PROTEIN, PUTATIVE-RELATED"/>
    <property type="match status" value="1"/>
</dbReference>
<reference evidence="2 3" key="1">
    <citation type="journal article" date="2024" name="BMC Genomics">
        <title>De novo assembly and annotation of Popillia japonica's genome with initial clues to its potential as an invasive pest.</title>
        <authorList>
            <person name="Cucini C."/>
            <person name="Boschi S."/>
            <person name="Funari R."/>
            <person name="Cardaioli E."/>
            <person name="Iannotti N."/>
            <person name="Marturano G."/>
            <person name="Paoli F."/>
            <person name="Bruttini M."/>
            <person name="Carapelli A."/>
            <person name="Frati F."/>
            <person name="Nardi F."/>
        </authorList>
    </citation>
    <scope>NUCLEOTIDE SEQUENCE [LARGE SCALE GENOMIC DNA]</scope>
    <source>
        <strain evidence="2">DMR45628</strain>
    </source>
</reference>
<dbReference type="PANTHER" id="PTHR33273:SF4">
    <property type="entry name" value="ENDONUCLEASE_EXONUCLEASE_PHOSPHATASE DOMAIN-CONTAINING PROTEIN"/>
    <property type="match status" value="1"/>
</dbReference>
<keyword evidence="3" id="KW-1185">Reference proteome</keyword>
<dbReference type="EMBL" id="JASPKY010000052">
    <property type="protein sequence ID" value="KAK9745039.1"/>
    <property type="molecule type" value="Genomic_DNA"/>
</dbReference>
<evidence type="ECO:0000313" key="3">
    <source>
        <dbReference type="Proteomes" id="UP001458880"/>
    </source>
</evidence>
<dbReference type="InterPro" id="IPR036691">
    <property type="entry name" value="Endo/exonu/phosph_ase_sf"/>
</dbReference>
<keyword evidence="2" id="KW-0540">Nuclease</keyword>
<evidence type="ECO:0000259" key="1">
    <source>
        <dbReference type="Pfam" id="PF03372"/>
    </source>
</evidence>
<dbReference type="Pfam" id="PF03372">
    <property type="entry name" value="Exo_endo_phos"/>
    <property type="match status" value="1"/>
</dbReference>
<dbReference type="Gene3D" id="3.60.10.10">
    <property type="entry name" value="Endonuclease/exonuclease/phosphatase"/>
    <property type="match status" value="1"/>
</dbReference>
<protein>
    <submittedName>
        <fullName evidence="2">Endonuclease-reverse transcriptase</fullName>
    </submittedName>
</protein>
<dbReference type="AlphaFoldDB" id="A0AAW1MF86"/>
<dbReference type="Proteomes" id="UP001458880">
    <property type="component" value="Unassembled WGS sequence"/>
</dbReference>
<gene>
    <name evidence="2" type="ORF">QE152_g7208</name>
</gene>
<dbReference type="GO" id="GO:0004519">
    <property type="term" value="F:endonuclease activity"/>
    <property type="evidence" value="ECO:0007669"/>
    <property type="project" value="UniProtKB-KW"/>
</dbReference>
<dbReference type="InterPro" id="IPR005135">
    <property type="entry name" value="Endo/exonuclease/phosphatase"/>
</dbReference>
<proteinExistence type="predicted"/>
<feature type="domain" description="Endonuclease/exonuclease/phosphatase" evidence="1">
    <location>
        <begin position="8"/>
        <end position="178"/>
    </location>
</feature>
<organism evidence="2 3">
    <name type="scientific">Popillia japonica</name>
    <name type="common">Japanese beetle</name>
    <dbReference type="NCBI Taxonomy" id="7064"/>
    <lineage>
        <taxon>Eukaryota</taxon>
        <taxon>Metazoa</taxon>
        <taxon>Ecdysozoa</taxon>
        <taxon>Arthropoda</taxon>
        <taxon>Hexapoda</taxon>
        <taxon>Insecta</taxon>
        <taxon>Pterygota</taxon>
        <taxon>Neoptera</taxon>
        <taxon>Endopterygota</taxon>
        <taxon>Coleoptera</taxon>
        <taxon>Polyphaga</taxon>
        <taxon>Scarabaeiformia</taxon>
        <taxon>Scarabaeidae</taxon>
        <taxon>Rutelinae</taxon>
        <taxon>Popillia</taxon>
    </lineage>
</organism>
<accession>A0AAW1MF86</accession>
<sequence length="181" mass="19851">MATQLNIIQWNAQSAKAKRANLERLITDYNADIILICETWDDREDGHGGTAIFVNKVINAKPLSFTSRPKNVNISGIYLPQITDMAVQPFLSTRPVHAPMSCQDYNGLLNQIKTPFILGGDFNAHHSAMGSSKTDNDGNLLLKTIDNHQLVFLNDGSPTKLSRPNQCVSAIDVSLVSSSID</sequence>